<dbReference type="EMBL" id="HBFX01017240">
    <property type="protein sequence ID" value="CAD8955892.1"/>
    <property type="molecule type" value="Transcribed_RNA"/>
</dbReference>
<evidence type="ECO:0000313" key="4">
    <source>
        <dbReference type="EMBL" id="CAD8955892.1"/>
    </source>
</evidence>
<dbReference type="InterPro" id="IPR008990">
    <property type="entry name" value="Elect_transpt_acc-like_dom_sf"/>
</dbReference>
<dbReference type="Gene3D" id="2.30.30.50">
    <property type="match status" value="1"/>
</dbReference>
<feature type="signal peptide" evidence="1">
    <location>
        <begin position="1"/>
        <end position="23"/>
    </location>
</feature>
<evidence type="ECO:0000313" key="3">
    <source>
        <dbReference type="EMBL" id="CAD8759062.1"/>
    </source>
</evidence>
<evidence type="ECO:0000256" key="1">
    <source>
        <dbReference type="SAM" id="SignalP"/>
    </source>
</evidence>
<organism evidence="3">
    <name type="scientific">Hemiselmis andersenii</name>
    <name type="common">Cryptophyte alga</name>
    <dbReference type="NCBI Taxonomy" id="464988"/>
    <lineage>
        <taxon>Eukaryota</taxon>
        <taxon>Cryptophyceae</taxon>
        <taxon>Cryptomonadales</taxon>
        <taxon>Hemiselmidaceae</taxon>
        <taxon>Hemiselmis</taxon>
    </lineage>
</organism>
<name>A0A6T8PLM7_HEMAN</name>
<feature type="domain" description="Ferredoxin thioredoxin reductase alpha chain" evidence="2">
    <location>
        <begin position="80"/>
        <end position="149"/>
    </location>
</feature>
<dbReference type="Pfam" id="PF02941">
    <property type="entry name" value="FeThRed_A"/>
    <property type="match status" value="1"/>
</dbReference>
<dbReference type="GO" id="GO:0015979">
    <property type="term" value="P:photosynthesis"/>
    <property type="evidence" value="ECO:0007669"/>
    <property type="project" value="InterPro"/>
</dbReference>
<protein>
    <recommendedName>
        <fullName evidence="2">Ferredoxin thioredoxin reductase alpha chain domain-containing protein</fullName>
    </recommendedName>
</protein>
<proteinExistence type="predicted"/>
<keyword evidence="1" id="KW-0732">Signal</keyword>
<evidence type="ECO:0000259" key="2">
    <source>
        <dbReference type="Pfam" id="PF02941"/>
    </source>
</evidence>
<dbReference type="AlphaFoldDB" id="A0A6T8PLM7"/>
<gene>
    <name evidence="4" type="ORF">HAND00432_LOCUS10430</name>
    <name evidence="3" type="ORF">HAND1043_LOCUS25576</name>
</gene>
<accession>A0A6T8PLM7</accession>
<reference evidence="3" key="1">
    <citation type="submission" date="2021-01" db="EMBL/GenBank/DDBJ databases">
        <authorList>
            <person name="Corre E."/>
            <person name="Pelletier E."/>
            <person name="Niang G."/>
            <person name="Scheremetjew M."/>
            <person name="Finn R."/>
            <person name="Kale V."/>
            <person name="Holt S."/>
            <person name="Cochrane G."/>
            <person name="Meng A."/>
            <person name="Brown T."/>
            <person name="Cohen L."/>
        </authorList>
    </citation>
    <scope>NUCLEOTIDE SEQUENCE</scope>
    <source>
        <strain evidence="3">CCMP441</strain>
        <strain evidence="4">CCMP644</strain>
    </source>
</reference>
<feature type="chain" id="PRO_5035676892" description="Ferredoxin thioredoxin reductase alpha chain domain-containing protein" evidence="1">
    <location>
        <begin position="24"/>
        <end position="154"/>
    </location>
</feature>
<sequence>MSATKACVGAFLVAGALCGVVDAAGRPGGERATPRVGFVTPVHARGAVVLRGMSRNPPERSGAMGACMMFPDHAGDFKEGDKVKVVTDDVVLFHVQPKDHPDGYTVPKGSEGIVNKVATEDRQGRAVSANRPLIVKFENPKFMAHFEACELEKA</sequence>
<dbReference type="SUPFAM" id="SSF50090">
    <property type="entry name" value="Electron transport accessory proteins"/>
    <property type="match status" value="1"/>
</dbReference>
<dbReference type="EMBL" id="HBFK01042160">
    <property type="protein sequence ID" value="CAD8759062.1"/>
    <property type="molecule type" value="Transcribed_RNA"/>
</dbReference>
<dbReference type="InterPro" id="IPR004207">
    <property type="entry name" value="Fd_thioredoxin_Rdtase_alpha"/>
</dbReference>